<dbReference type="Gramene" id="Mp4g09760.1">
    <property type="protein sequence ID" value="Mp4g09760.1.cds"/>
    <property type="gene ID" value="Mp4g09760"/>
</dbReference>
<dbReference type="PRINTS" id="PR00420">
    <property type="entry name" value="RNGMNOXGNASE"/>
</dbReference>
<keyword evidence="1" id="KW-0472">Membrane</keyword>
<dbReference type="Pfam" id="PF01494">
    <property type="entry name" value="FAD_binding_3"/>
    <property type="match status" value="1"/>
</dbReference>
<sequence>MERDSMDSPRRGGRSEQKLRAIIVGGSIAGLSCAHALLKSGVCRVMVLEKARALTGSSHGAGLGVDAAACEALEDWGLRDKLFLKSKPLDREENRAIDTERKVFITLASDAEYRHRAAQWSELHRILRDSLPPGIVHFDHEAISFEENADGRGIKVTVAEGGNTQSVKEVEGDFIVAADGSMSRTRQYYVPGDKRRYAGYCAWRGVFDYTNEPEIHESIRSIYPDIGHCLYFDISRGTHAVLYELPGKRLNWLWYVNQPEPVLKGNSVTVHPDEDVIARMHEAADRSWVPALAQLIKATPQPFINAIFDRNPLKQLVFKRVVLVGEAAHPTTPHGLRSTNMSILDAQSLGKSLAKWGRDNLDSALGEYEMRRLNATSQQLLFSRHLGSLKQGLLFEPKGSFPWHTADEGMVEGLLQRNMNFFQWRC</sequence>
<dbReference type="EMBL" id="KZ772804">
    <property type="protein sequence ID" value="PTQ29943.1"/>
    <property type="molecule type" value="Genomic_DNA"/>
</dbReference>
<dbReference type="InterPro" id="IPR053212">
    <property type="entry name" value="DHP_3-monooxygenase"/>
</dbReference>
<gene>
    <name evidence="3" type="ORF">MARPO_0132s0019</name>
</gene>
<dbReference type="OMA" id="FVARPHC"/>
<dbReference type="PANTHER" id="PTHR47469">
    <property type="entry name" value="MONOOXYGENASE-LIKE"/>
    <property type="match status" value="1"/>
</dbReference>
<dbReference type="OrthoDB" id="16820at2759"/>
<dbReference type="PROSITE" id="PS51257">
    <property type="entry name" value="PROKAR_LIPOPROTEIN"/>
    <property type="match status" value="1"/>
</dbReference>
<name>A0A2R6W7X1_MARPO</name>
<reference evidence="4" key="1">
    <citation type="journal article" date="2017" name="Cell">
        <title>Insights into land plant evolution garnered from the Marchantia polymorpha genome.</title>
        <authorList>
            <person name="Bowman J.L."/>
            <person name="Kohchi T."/>
            <person name="Yamato K.T."/>
            <person name="Jenkins J."/>
            <person name="Shu S."/>
            <person name="Ishizaki K."/>
            <person name="Yamaoka S."/>
            <person name="Nishihama R."/>
            <person name="Nakamura Y."/>
            <person name="Berger F."/>
            <person name="Adam C."/>
            <person name="Aki S.S."/>
            <person name="Althoff F."/>
            <person name="Araki T."/>
            <person name="Arteaga-Vazquez M.A."/>
            <person name="Balasubrmanian S."/>
            <person name="Barry K."/>
            <person name="Bauer D."/>
            <person name="Boehm C.R."/>
            <person name="Briginshaw L."/>
            <person name="Caballero-Perez J."/>
            <person name="Catarino B."/>
            <person name="Chen F."/>
            <person name="Chiyoda S."/>
            <person name="Chovatia M."/>
            <person name="Davies K.M."/>
            <person name="Delmans M."/>
            <person name="Demura T."/>
            <person name="Dierschke T."/>
            <person name="Dolan L."/>
            <person name="Dorantes-Acosta A.E."/>
            <person name="Eklund D.M."/>
            <person name="Florent S.N."/>
            <person name="Flores-Sandoval E."/>
            <person name="Fujiyama A."/>
            <person name="Fukuzawa H."/>
            <person name="Galik B."/>
            <person name="Grimanelli D."/>
            <person name="Grimwood J."/>
            <person name="Grossniklaus U."/>
            <person name="Hamada T."/>
            <person name="Haseloff J."/>
            <person name="Hetherington A.J."/>
            <person name="Higo A."/>
            <person name="Hirakawa Y."/>
            <person name="Hundley H.N."/>
            <person name="Ikeda Y."/>
            <person name="Inoue K."/>
            <person name="Inoue S.I."/>
            <person name="Ishida S."/>
            <person name="Jia Q."/>
            <person name="Kakita M."/>
            <person name="Kanazawa T."/>
            <person name="Kawai Y."/>
            <person name="Kawashima T."/>
            <person name="Kennedy M."/>
            <person name="Kinose K."/>
            <person name="Kinoshita T."/>
            <person name="Kohara Y."/>
            <person name="Koide E."/>
            <person name="Komatsu K."/>
            <person name="Kopischke S."/>
            <person name="Kubo M."/>
            <person name="Kyozuka J."/>
            <person name="Lagercrantz U."/>
            <person name="Lin S.S."/>
            <person name="Lindquist E."/>
            <person name="Lipzen A.M."/>
            <person name="Lu C.W."/>
            <person name="De Luna E."/>
            <person name="Martienssen R.A."/>
            <person name="Minamino N."/>
            <person name="Mizutani M."/>
            <person name="Mizutani M."/>
            <person name="Mochizuki N."/>
            <person name="Monte I."/>
            <person name="Mosher R."/>
            <person name="Nagasaki H."/>
            <person name="Nakagami H."/>
            <person name="Naramoto S."/>
            <person name="Nishitani K."/>
            <person name="Ohtani M."/>
            <person name="Okamoto T."/>
            <person name="Okumura M."/>
            <person name="Phillips J."/>
            <person name="Pollak B."/>
            <person name="Reinders A."/>
            <person name="Rovekamp M."/>
            <person name="Sano R."/>
            <person name="Sawa S."/>
            <person name="Schmid M.W."/>
            <person name="Shirakawa M."/>
            <person name="Solano R."/>
            <person name="Spunde A."/>
            <person name="Suetsugu N."/>
            <person name="Sugano S."/>
            <person name="Sugiyama A."/>
            <person name="Sun R."/>
            <person name="Suzuki Y."/>
            <person name="Takenaka M."/>
            <person name="Takezawa D."/>
            <person name="Tomogane H."/>
            <person name="Tsuzuki M."/>
            <person name="Ueda T."/>
            <person name="Umeda M."/>
            <person name="Ward J.M."/>
            <person name="Watanabe Y."/>
            <person name="Yazaki K."/>
            <person name="Yokoyama R."/>
            <person name="Yoshitake Y."/>
            <person name="Yotsui I."/>
            <person name="Zachgo S."/>
            <person name="Schmutz J."/>
        </authorList>
    </citation>
    <scope>NUCLEOTIDE SEQUENCE [LARGE SCALE GENOMIC DNA]</scope>
    <source>
        <strain evidence="4">Tak-1</strain>
    </source>
</reference>
<dbReference type="GO" id="GO:0071949">
    <property type="term" value="F:FAD binding"/>
    <property type="evidence" value="ECO:0007669"/>
    <property type="project" value="InterPro"/>
</dbReference>
<keyword evidence="1" id="KW-0812">Transmembrane</keyword>
<keyword evidence="4" id="KW-1185">Reference proteome</keyword>
<dbReference type="Proteomes" id="UP000244005">
    <property type="component" value="Unassembled WGS sequence"/>
</dbReference>
<organism evidence="3 4">
    <name type="scientific">Marchantia polymorpha</name>
    <name type="common">Common liverwort</name>
    <name type="synonym">Marchantia aquatica</name>
    <dbReference type="NCBI Taxonomy" id="3197"/>
    <lineage>
        <taxon>Eukaryota</taxon>
        <taxon>Viridiplantae</taxon>
        <taxon>Streptophyta</taxon>
        <taxon>Embryophyta</taxon>
        <taxon>Marchantiophyta</taxon>
        <taxon>Marchantiopsida</taxon>
        <taxon>Marchantiidae</taxon>
        <taxon>Marchantiales</taxon>
        <taxon>Marchantiaceae</taxon>
        <taxon>Marchantia</taxon>
    </lineage>
</organism>
<dbReference type="PANTHER" id="PTHR47469:SF2">
    <property type="entry name" value="OS06G0597600 PROTEIN"/>
    <property type="match status" value="1"/>
</dbReference>
<dbReference type="InterPro" id="IPR002938">
    <property type="entry name" value="FAD-bd"/>
</dbReference>
<feature type="transmembrane region" description="Helical" evidence="1">
    <location>
        <begin position="21"/>
        <end position="38"/>
    </location>
</feature>
<keyword evidence="1" id="KW-1133">Transmembrane helix</keyword>
<evidence type="ECO:0000256" key="1">
    <source>
        <dbReference type="SAM" id="Phobius"/>
    </source>
</evidence>
<protein>
    <recommendedName>
        <fullName evidence="2">FAD-binding domain-containing protein</fullName>
    </recommendedName>
</protein>
<evidence type="ECO:0000313" key="4">
    <source>
        <dbReference type="Proteomes" id="UP000244005"/>
    </source>
</evidence>
<evidence type="ECO:0000259" key="2">
    <source>
        <dbReference type="Pfam" id="PF01494"/>
    </source>
</evidence>
<evidence type="ECO:0000313" key="3">
    <source>
        <dbReference type="EMBL" id="PTQ29943.1"/>
    </source>
</evidence>
<dbReference type="SUPFAM" id="SSF54373">
    <property type="entry name" value="FAD-linked reductases, C-terminal domain"/>
    <property type="match status" value="1"/>
</dbReference>
<dbReference type="Gene3D" id="3.50.50.60">
    <property type="entry name" value="FAD/NAD(P)-binding domain"/>
    <property type="match status" value="1"/>
</dbReference>
<dbReference type="InterPro" id="IPR036188">
    <property type="entry name" value="FAD/NAD-bd_sf"/>
</dbReference>
<proteinExistence type="predicted"/>
<dbReference type="SUPFAM" id="SSF51905">
    <property type="entry name" value="FAD/NAD(P)-binding domain"/>
    <property type="match status" value="1"/>
</dbReference>
<accession>A0A2R6W7X1</accession>
<feature type="domain" description="FAD-binding" evidence="2">
    <location>
        <begin position="20"/>
        <end position="378"/>
    </location>
</feature>
<dbReference type="AlphaFoldDB" id="A0A2R6W7X1"/>